<feature type="non-terminal residue" evidence="1">
    <location>
        <position position="1"/>
    </location>
</feature>
<comment type="caution">
    <text evidence="1">The sequence shown here is derived from an EMBL/GenBank/DDBJ whole genome shotgun (WGS) entry which is preliminary data.</text>
</comment>
<reference evidence="1" key="1">
    <citation type="journal article" date="2014" name="Front. Microbiol.">
        <title>High frequency of phylogenetically diverse reductive dehalogenase-homologous genes in deep subseafloor sedimentary metagenomes.</title>
        <authorList>
            <person name="Kawai M."/>
            <person name="Futagami T."/>
            <person name="Toyoda A."/>
            <person name="Takaki Y."/>
            <person name="Nishi S."/>
            <person name="Hori S."/>
            <person name="Arai W."/>
            <person name="Tsubouchi T."/>
            <person name="Morono Y."/>
            <person name="Uchiyama I."/>
            <person name="Ito T."/>
            <person name="Fujiyama A."/>
            <person name="Inagaki F."/>
            <person name="Takami H."/>
        </authorList>
    </citation>
    <scope>NUCLEOTIDE SEQUENCE</scope>
    <source>
        <strain evidence="1">Expedition CK06-06</strain>
    </source>
</reference>
<dbReference type="AlphaFoldDB" id="X1M448"/>
<accession>X1M448</accession>
<organism evidence="1">
    <name type="scientific">marine sediment metagenome</name>
    <dbReference type="NCBI Taxonomy" id="412755"/>
    <lineage>
        <taxon>unclassified sequences</taxon>
        <taxon>metagenomes</taxon>
        <taxon>ecological metagenomes</taxon>
    </lineage>
</organism>
<sequence>AEIVKAMADLWAKKMLPTLAITGYQDKIRGVGPVAFRCLTGDLTVVKRISREEIIEGEPIDITKRGQAGIFRMRFNSKIISSGSKIIRKNYQPSYIKDGNAQINRLVNAFASNKFVSFTPGGDSRVDFIREDR</sequence>
<name>X1M448_9ZZZZ</name>
<gene>
    <name evidence="1" type="ORF">S06H3_18145</name>
</gene>
<evidence type="ECO:0000313" key="1">
    <source>
        <dbReference type="EMBL" id="GAI12856.1"/>
    </source>
</evidence>
<dbReference type="EMBL" id="BARV01009148">
    <property type="protein sequence ID" value="GAI12856.1"/>
    <property type="molecule type" value="Genomic_DNA"/>
</dbReference>
<protein>
    <submittedName>
        <fullName evidence="1">Uncharacterized protein</fullName>
    </submittedName>
</protein>
<proteinExistence type="predicted"/>